<proteinExistence type="evidence at transcript level"/>
<dbReference type="EMBL" id="AK404379">
    <property type="protein sequence ID" value="BAM20200.1"/>
    <property type="molecule type" value="mRNA"/>
</dbReference>
<sequence>LTRGEGRDRKLKKTPHGNLWTPPKLSLSCKRLKGAILTNCSRFLLLIHSTLNVF</sequence>
<accession>I4DQL0</accession>
<organism evidence="1">
    <name type="scientific">Papilio xuthus</name>
    <name type="common">Asian swallowtail butterfly</name>
    <dbReference type="NCBI Taxonomy" id="66420"/>
    <lineage>
        <taxon>Eukaryota</taxon>
        <taxon>Metazoa</taxon>
        <taxon>Ecdysozoa</taxon>
        <taxon>Arthropoda</taxon>
        <taxon>Hexapoda</taxon>
        <taxon>Insecta</taxon>
        <taxon>Pterygota</taxon>
        <taxon>Neoptera</taxon>
        <taxon>Endopterygota</taxon>
        <taxon>Lepidoptera</taxon>
        <taxon>Glossata</taxon>
        <taxon>Ditrysia</taxon>
        <taxon>Papilionoidea</taxon>
        <taxon>Papilionidae</taxon>
        <taxon>Papilioninae</taxon>
        <taxon>Papilio</taxon>
    </lineage>
</organism>
<dbReference type="AlphaFoldDB" id="I4DQL0"/>
<evidence type="ECO:0000313" key="1">
    <source>
        <dbReference type="EMBL" id="BAM20200.1"/>
    </source>
</evidence>
<feature type="non-terminal residue" evidence="1">
    <location>
        <position position="1"/>
    </location>
</feature>
<name>I4DQL0_PAPXU</name>
<reference evidence="1" key="1">
    <citation type="journal article" date="2012" name="BMC Biol.">
        <title>Comprehensive microarray-based analysis for stage-specific larval camouflage pattern-associated genes in the swallowtail butterfly, Papilio xuthus.</title>
        <authorList>
            <person name="Futahashi R."/>
            <person name="Shirataki H."/>
            <person name="Narita T."/>
            <person name="Mita K."/>
            <person name="Fujiwara H."/>
        </authorList>
    </citation>
    <scope>NUCLEOTIDE SEQUENCE</scope>
    <source>
        <tissue evidence="1">Epidermis</tissue>
    </source>
</reference>
<protein>
    <submittedName>
        <fullName evidence="1">Uncharacterized protein</fullName>
    </submittedName>
</protein>